<reference evidence="2 3" key="1">
    <citation type="submission" date="2019-02" db="EMBL/GenBank/DDBJ databases">
        <title>Genome sequencing of the rare red list fungi Antrodiella citrinella (Flaviporus citrinellus).</title>
        <authorList>
            <person name="Buettner E."/>
            <person name="Kellner H."/>
        </authorList>
    </citation>
    <scope>NUCLEOTIDE SEQUENCE [LARGE SCALE GENOMIC DNA]</scope>
    <source>
        <strain evidence="2 3">DSM 108506</strain>
    </source>
</reference>
<gene>
    <name evidence="2" type="ORF">EUX98_g9132</name>
</gene>
<organism evidence="2 3">
    <name type="scientific">Antrodiella citrinella</name>
    <dbReference type="NCBI Taxonomy" id="2447956"/>
    <lineage>
        <taxon>Eukaryota</taxon>
        <taxon>Fungi</taxon>
        <taxon>Dikarya</taxon>
        <taxon>Basidiomycota</taxon>
        <taxon>Agaricomycotina</taxon>
        <taxon>Agaricomycetes</taxon>
        <taxon>Polyporales</taxon>
        <taxon>Steccherinaceae</taxon>
        <taxon>Antrodiella</taxon>
    </lineage>
</organism>
<dbReference type="EMBL" id="SGPM01000653">
    <property type="protein sequence ID" value="THH17456.1"/>
    <property type="molecule type" value="Genomic_DNA"/>
</dbReference>
<name>A0A4S4LXT7_9APHY</name>
<evidence type="ECO:0000313" key="2">
    <source>
        <dbReference type="EMBL" id="THH17456.1"/>
    </source>
</evidence>
<evidence type="ECO:0000256" key="1">
    <source>
        <dbReference type="SAM" id="MobiDB-lite"/>
    </source>
</evidence>
<dbReference type="Proteomes" id="UP000308730">
    <property type="component" value="Unassembled WGS sequence"/>
</dbReference>
<feature type="region of interest" description="Disordered" evidence="1">
    <location>
        <begin position="1"/>
        <end position="22"/>
    </location>
</feature>
<proteinExistence type="predicted"/>
<feature type="compositionally biased region" description="Low complexity" evidence="1">
    <location>
        <begin position="1"/>
        <end position="13"/>
    </location>
</feature>
<dbReference type="OrthoDB" id="2836121at2759"/>
<accession>A0A4S4LXT7</accession>
<comment type="caution">
    <text evidence="2">The sequence shown here is derived from an EMBL/GenBank/DDBJ whole genome shotgun (WGS) entry which is preliminary data.</text>
</comment>
<sequence length="223" mass="25718">MPPIRSHSPSSSPEPRPRPRGRTYYLLTGHTPPSTLPACRSRINRADERARYHMSHPNPVDRWVMRVSRFNAPPIIEDLSQFEVKCKFEMIRSNGFDDDSGFVDPDHYVLYLTAQVPPSAGLPSWYMTSPRIVVAWFDGDRHQLDSPQWTQWEDGYVKEFFYNRGMMAKLFIHLAFHVGNLLRGRSVIILEWARIASTGTMLENSLKQRLVRSGFPEDGAPIF</sequence>
<protein>
    <submittedName>
        <fullName evidence="2">Uncharacterized protein</fullName>
    </submittedName>
</protein>
<keyword evidence="3" id="KW-1185">Reference proteome</keyword>
<dbReference type="AlphaFoldDB" id="A0A4S4LXT7"/>
<evidence type="ECO:0000313" key="3">
    <source>
        <dbReference type="Proteomes" id="UP000308730"/>
    </source>
</evidence>